<evidence type="ECO:0000313" key="2">
    <source>
        <dbReference type="EMBL" id="ROL44766.1"/>
    </source>
</evidence>
<dbReference type="Proteomes" id="UP000281406">
    <property type="component" value="Unassembled WGS sequence"/>
</dbReference>
<proteinExistence type="predicted"/>
<evidence type="ECO:0000256" key="1">
    <source>
        <dbReference type="SAM" id="MobiDB-lite"/>
    </source>
</evidence>
<name>A0A3N0YES0_ANAGA</name>
<reference evidence="2 3" key="1">
    <citation type="submission" date="2018-10" db="EMBL/GenBank/DDBJ databases">
        <title>Genome assembly for a Yunnan-Guizhou Plateau 3E fish, Anabarilius grahami (Regan), and its evolutionary and genetic applications.</title>
        <authorList>
            <person name="Jiang W."/>
        </authorList>
    </citation>
    <scope>NUCLEOTIDE SEQUENCE [LARGE SCALE GENOMIC DNA]</scope>
    <source>
        <strain evidence="2">AG-KIZ</strain>
        <tissue evidence="2">Muscle</tissue>
    </source>
</reference>
<dbReference type="AlphaFoldDB" id="A0A3N0YES0"/>
<dbReference type="OrthoDB" id="4327079at2759"/>
<feature type="region of interest" description="Disordered" evidence="1">
    <location>
        <begin position="58"/>
        <end position="94"/>
    </location>
</feature>
<comment type="caution">
    <text evidence="2">The sequence shown here is derived from an EMBL/GenBank/DDBJ whole genome shotgun (WGS) entry which is preliminary data.</text>
</comment>
<accession>A0A3N0YES0</accession>
<organism evidence="2 3">
    <name type="scientific">Anabarilius grahami</name>
    <name type="common">Kanglang fish</name>
    <name type="synonym">Barilius grahami</name>
    <dbReference type="NCBI Taxonomy" id="495550"/>
    <lineage>
        <taxon>Eukaryota</taxon>
        <taxon>Metazoa</taxon>
        <taxon>Chordata</taxon>
        <taxon>Craniata</taxon>
        <taxon>Vertebrata</taxon>
        <taxon>Euteleostomi</taxon>
        <taxon>Actinopterygii</taxon>
        <taxon>Neopterygii</taxon>
        <taxon>Teleostei</taxon>
        <taxon>Ostariophysi</taxon>
        <taxon>Cypriniformes</taxon>
        <taxon>Xenocyprididae</taxon>
        <taxon>Xenocypridinae</taxon>
        <taxon>Xenocypridinae incertae sedis</taxon>
        <taxon>Anabarilius</taxon>
    </lineage>
</organism>
<gene>
    <name evidence="2" type="ORF">DPX16_18477</name>
</gene>
<dbReference type="EMBL" id="RJVU01044706">
    <property type="protein sequence ID" value="ROL44766.1"/>
    <property type="molecule type" value="Genomic_DNA"/>
</dbReference>
<evidence type="ECO:0000313" key="3">
    <source>
        <dbReference type="Proteomes" id="UP000281406"/>
    </source>
</evidence>
<protein>
    <submittedName>
        <fullName evidence="2">Uncharacterized protein</fullName>
    </submittedName>
</protein>
<keyword evidence="3" id="KW-1185">Reference proteome</keyword>
<sequence>MQPDARRDLHCCVSPSRASCSSHQLVDSWSAVRNNLQTSLLFSGEVASVSSGMGGDPARLGTWSYGDDGSAAQQPEGTEARHPQPSPSLPAQGSGRMGGFVLSGCRSVEISRIWPGCLQVLPPPEDGLDRGQDVWSVSSQHLLMETCKTSSEYGDEVERTARADAFLVKVTQSGEPKRISWYARHMPDDISAQSALKTCSKRLLSATENTSLNVIIMAVRGAIKLAIHFGSAVRRLILISCFSKSAKCVPLCVLTDSLKNPPGWPSVFVKNQINVAAYTKGYGFLWKAPNPDNDHFLITSQVP</sequence>